<organism evidence="1">
    <name type="scientific">marine sediment metagenome</name>
    <dbReference type="NCBI Taxonomy" id="412755"/>
    <lineage>
        <taxon>unclassified sequences</taxon>
        <taxon>metagenomes</taxon>
        <taxon>ecological metagenomes</taxon>
    </lineage>
</organism>
<dbReference type="AlphaFoldDB" id="X1NZ43"/>
<gene>
    <name evidence="1" type="ORF">S06H3_57672</name>
</gene>
<dbReference type="PROSITE" id="PS50005">
    <property type="entry name" value="TPR"/>
    <property type="match status" value="1"/>
</dbReference>
<proteinExistence type="predicted"/>
<protein>
    <submittedName>
        <fullName evidence="1">Uncharacterized protein</fullName>
    </submittedName>
</protein>
<dbReference type="Gene3D" id="1.25.40.10">
    <property type="entry name" value="Tetratricopeptide repeat domain"/>
    <property type="match status" value="1"/>
</dbReference>
<name>X1NZ43_9ZZZZ</name>
<dbReference type="EMBL" id="BARV01037249">
    <property type="protein sequence ID" value="GAI48898.1"/>
    <property type="molecule type" value="Genomic_DNA"/>
</dbReference>
<reference evidence="1" key="1">
    <citation type="journal article" date="2014" name="Front. Microbiol.">
        <title>High frequency of phylogenetically diverse reductive dehalogenase-homologous genes in deep subseafloor sedimentary metagenomes.</title>
        <authorList>
            <person name="Kawai M."/>
            <person name="Futagami T."/>
            <person name="Toyoda A."/>
            <person name="Takaki Y."/>
            <person name="Nishi S."/>
            <person name="Hori S."/>
            <person name="Arai W."/>
            <person name="Tsubouchi T."/>
            <person name="Morono Y."/>
            <person name="Uchiyama I."/>
            <person name="Ito T."/>
            <person name="Fujiyama A."/>
            <person name="Inagaki F."/>
            <person name="Takami H."/>
        </authorList>
    </citation>
    <scope>NUCLEOTIDE SEQUENCE</scope>
    <source>
        <strain evidence="1">Expedition CK06-06</strain>
    </source>
</reference>
<dbReference type="InterPro" id="IPR019734">
    <property type="entry name" value="TPR_rpt"/>
</dbReference>
<feature type="non-terminal residue" evidence="1">
    <location>
        <position position="1"/>
    </location>
</feature>
<dbReference type="SUPFAM" id="SSF48452">
    <property type="entry name" value="TPR-like"/>
    <property type="match status" value="1"/>
</dbReference>
<dbReference type="SMART" id="SM00028">
    <property type="entry name" value="TPR"/>
    <property type="match status" value="1"/>
</dbReference>
<evidence type="ECO:0000313" key="1">
    <source>
        <dbReference type="EMBL" id="GAI48898.1"/>
    </source>
</evidence>
<sequence length="49" mass="5797">FPYNSSIYSQLGYLYHEEGNEEKAVSLWRQALEISPGFLHLRDYIDFIS</sequence>
<comment type="caution">
    <text evidence="1">The sequence shown here is derived from an EMBL/GenBank/DDBJ whole genome shotgun (WGS) entry which is preliminary data.</text>
</comment>
<dbReference type="PROSITE" id="PS50293">
    <property type="entry name" value="TPR_REGION"/>
    <property type="match status" value="1"/>
</dbReference>
<dbReference type="InterPro" id="IPR011990">
    <property type="entry name" value="TPR-like_helical_dom_sf"/>
</dbReference>
<accession>X1NZ43</accession>